<accession>A0A1M4ZUM2</accession>
<reference evidence="2" key="1">
    <citation type="submission" date="2016-11" db="EMBL/GenBank/DDBJ databases">
        <authorList>
            <person name="Varghese N."/>
            <person name="Submissions S."/>
        </authorList>
    </citation>
    <scope>NUCLEOTIDE SEQUENCE [LARGE SCALE GENOMIC DNA]</scope>
    <source>
        <strain evidence="2">DSM 18095</strain>
    </source>
</reference>
<gene>
    <name evidence="1" type="ORF">SAMN02745784_03184</name>
</gene>
<proteinExistence type="predicted"/>
<keyword evidence="2" id="KW-1185">Reference proteome</keyword>
<dbReference type="GeneID" id="90996601"/>
<organism evidence="1 2">
    <name type="scientific">Tissierella praeacuta DSM 18095</name>
    <dbReference type="NCBI Taxonomy" id="1123404"/>
    <lineage>
        <taxon>Bacteria</taxon>
        <taxon>Bacillati</taxon>
        <taxon>Bacillota</taxon>
        <taxon>Tissierellia</taxon>
        <taxon>Tissierellales</taxon>
        <taxon>Tissierellaceae</taxon>
        <taxon>Tissierella</taxon>
    </lineage>
</organism>
<name>A0A1M4ZUM2_9FIRM</name>
<dbReference type="STRING" id="1123404.SAMN02745784_03184"/>
<dbReference type="EMBL" id="FQTY01000031">
    <property type="protein sequence ID" value="SHF21306.1"/>
    <property type="molecule type" value="Genomic_DNA"/>
</dbReference>
<dbReference type="RefSeq" id="WP_072978098.1">
    <property type="nucleotide sequence ID" value="NZ_FQTY01000031.1"/>
</dbReference>
<dbReference type="Proteomes" id="UP000184114">
    <property type="component" value="Unassembled WGS sequence"/>
</dbReference>
<evidence type="ECO:0000313" key="2">
    <source>
        <dbReference type="Proteomes" id="UP000184114"/>
    </source>
</evidence>
<protein>
    <submittedName>
        <fullName evidence="1">Uncharacterized protein</fullName>
    </submittedName>
</protein>
<sequence length="86" mass="9478">MAGYCKVCLRPLEVAQYSVDGTLKSCPNCSTINGEEHIFYHCDYFGYTDHRITGNNPDGIQSWCPPCRGRGSSIGNGIKCSTIKIK</sequence>
<dbReference type="AlphaFoldDB" id="A0A1M4ZUM2"/>
<evidence type="ECO:0000313" key="1">
    <source>
        <dbReference type="EMBL" id="SHF21306.1"/>
    </source>
</evidence>